<name>A0A1M6B2J2_9PROT</name>
<protein>
    <submittedName>
        <fullName evidence="2">Uncharacterized protein</fullName>
    </submittedName>
</protein>
<evidence type="ECO:0000256" key="1">
    <source>
        <dbReference type="SAM" id="MobiDB-lite"/>
    </source>
</evidence>
<gene>
    <name evidence="2" type="ORF">SAMN02745194_00334</name>
</gene>
<evidence type="ECO:0000313" key="2">
    <source>
        <dbReference type="EMBL" id="SHI42818.1"/>
    </source>
</evidence>
<sequence>MSRDRRQGAARKGSPRSGNLVSEVARLSRELDECRAKLKQIEQQGIAKVTARRLAALEEGQQIARGQAVDAALAKSKAEAELRALRKAIAEAPGPLGWLIRKAAGRLRIGG</sequence>
<dbReference type="RefSeq" id="WP_139281275.1">
    <property type="nucleotide sequence ID" value="NZ_FQZF01000002.1"/>
</dbReference>
<evidence type="ECO:0000313" key="3">
    <source>
        <dbReference type="Proteomes" id="UP000184387"/>
    </source>
</evidence>
<organism evidence="2 3">
    <name type="scientific">Muricoccus roseus</name>
    <dbReference type="NCBI Taxonomy" id="198092"/>
    <lineage>
        <taxon>Bacteria</taxon>
        <taxon>Pseudomonadati</taxon>
        <taxon>Pseudomonadota</taxon>
        <taxon>Alphaproteobacteria</taxon>
        <taxon>Acetobacterales</taxon>
        <taxon>Roseomonadaceae</taxon>
        <taxon>Muricoccus</taxon>
    </lineage>
</organism>
<accession>A0A1M6B2J2</accession>
<dbReference type="EMBL" id="FQZF01000002">
    <property type="protein sequence ID" value="SHI42818.1"/>
    <property type="molecule type" value="Genomic_DNA"/>
</dbReference>
<reference evidence="2 3" key="1">
    <citation type="submission" date="2016-11" db="EMBL/GenBank/DDBJ databases">
        <authorList>
            <person name="Jaros S."/>
            <person name="Januszkiewicz K."/>
            <person name="Wedrychowicz H."/>
        </authorList>
    </citation>
    <scope>NUCLEOTIDE SEQUENCE [LARGE SCALE GENOMIC DNA]</scope>
    <source>
        <strain evidence="2 3">DSM 14916</strain>
    </source>
</reference>
<dbReference type="OrthoDB" id="7285072at2"/>
<dbReference type="AlphaFoldDB" id="A0A1M6B2J2"/>
<feature type="region of interest" description="Disordered" evidence="1">
    <location>
        <begin position="1"/>
        <end position="21"/>
    </location>
</feature>
<keyword evidence="3" id="KW-1185">Reference proteome</keyword>
<proteinExistence type="predicted"/>
<dbReference type="Proteomes" id="UP000184387">
    <property type="component" value="Unassembled WGS sequence"/>
</dbReference>